<comment type="caution">
    <text evidence="1">The sequence shown here is derived from an EMBL/GenBank/DDBJ whole genome shotgun (WGS) entry which is preliminary data.</text>
</comment>
<reference evidence="1" key="1">
    <citation type="journal article" date="2023" name="Mol. Phylogenet. Evol.">
        <title>Genome-scale phylogeny and comparative genomics of the fungal order Sordariales.</title>
        <authorList>
            <person name="Hensen N."/>
            <person name="Bonometti L."/>
            <person name="Westerberg I."/>
            <person name="Brannstrom I.O."/>
            <person name="Guillou S."/>
            <person name="Cros-Aarteil S."/>
            <person name="Calhoun S."/>
            <person name="Haridas S."/>
            <person name="Kuo A."/>
            <person name="Mondo S."/>
            <person name="Pangilinan J."/>
            <person name="Riley R."/>
            <person name="LaButti K."/>
            <person name="Andreopoulos B."/>
            <person name="Lipzen A."/>
            <person name="Chen C."/>
            <person name="Yan M."/>
            <person name="Daum C."/>
            <person name="Ng V."/>
            <person name="Clum A."/>
            <person name="Steindorff A."/>
            <person name="Ohm R.A."/>
            <person name="Martin F."/>
            <person name="Silar P."/>
            <person name="Natvig D.O."/>
            <person name="Lalanne C."/>
            <person name="Gautier V."/>
            <person name="Ament-Velasquez S.L."/>
            <person name="Kruys A."/>
            <person name="Hutchinson M.I."/>
            <person name="Powell A.J."/>
            <person name="Barry K."/>
            <person name="Miller A.N."/>
            <person name="Grigoriev I.V."/>
            <person name="Debuchy R."/>
            <person name="Gladieux P."/>
            <person name="Hiltunen Thoren M."/>
            <person name="Johannesson H."/>
        </authorList>
    </citation>
    <scope>NUCLEOTIDE SEQUENCE</scope>
    <source>
        <strain evidence="1">CBS 168.71</strain>
    </source>
</reference>
<dbReference type="GeneID" id="87844539"/>
<reference evidence="1" key="2">
    <citation type="submission" date="2023-06" db="EMBL/GenBank/DDBJ databases">
        <authorList>
            <consortium name="Lawrence Berkeley National Laboratory"/>
            <person name="Haridas S."/>
            <person name="Hensen N."/>
            <person name="Bonometti L."/>
            <person name="Westerberg I."/>
            <person name="Brannstrom I.O."/>
            <person name="Guillou S."/>
            <person name="Cros-Aarteil S."/>
            <person name="Calhoun S."/>
            <person name="Kuo A."/>
            <person name="Mondo S."/>
            <person name="Pangilinan J."/>
            <person name="Riley R."/>
            <person name="Labutti K."/>
            <person name="Andreopoulos B."/>
            <person name="Lipzen A."/>
            <person name="Chen C."/>
            <person name="Yanf M."/>
            <person name="Daum C."/>
            <person name="Ng V."/>
            <person name="Clum A."/>
            <person name="Steindorff A."/>
            <person name="Ohm R."/>
            <person name="Martin F."/>
            <person name="Silar P."/>
            <person name="Natvig D."/>
            <person name="Lalanne C."/>
            <person name="Gautier V."/>
            <person name="Ament-Velasquez S.L."/>
            <person name="Kruys A."/>
            <person name="Hutchinson M.I."/>
            <person name="Powell A.J."/>
            <person name="Barry K."/>
            <person name="Miller A.N."/>
            <person name="Grigoriev I.V."/>
            <person name="Debuchy R."/>
            <person name="Gladieux P."/>
            <person name="Thoren M.H."/>
            <person name="Johannesson H."/>
        </authorList>
    </citation>
    <scope>NUCLEOTIDE SEQUENCE</scope>
    <source>
        <strain evidence="1">CBS 168.71</strain>
    </source>
</reference>
<keyword evidence="2" id="KW-1185">Reference proteome</keyword>
<dbReference type="AlphaFoldDB" id="A0AAE0LRP9"/>
<dbReference type="Proteomes" id="UP001278766">
    <property type="component" value="Unassembled WGS sequence"/>
</dbReference>
<gene>
    <name evidence="1" type="ORF">B0H64DRAFT_463321</name>
</gene>
<evidence type="ECO:0000313" key="2">
    <source>
        <dbReference type="Proteomes" id="UP001278766"/>
    </source>
</evidence>
<proteinExistence type="predicted"/>
<organism evidence="1 2">
    <name type="scientific">Chaetomium fimeti</name>
    <dbReference type="NCBI Taxonomy" id="1854472"/>
    <lineage>
        <taxon>Eukaryota</taxon>
        <taxon>Fungi</taxon>
        <taxon>Dikarya</taxon>
        <taxon>Ascomycota</taxon>
        <taxon>Pezizomycotina</taxon>
        <taxon>Sordariomycetes</taxon>
        <taxon>Sordariomycetidae</taxon>
        <taxon>Sordariales</taxon>
        <taxon>Chaetomiaceae</taxon>
        <taxon>Chaetomium</taxon>
    </lineage>
</organism>
<accession>A0AAE0LRP9</accession>
<sequence>MPRTPRVRASRPAAAHKSCMPWNGMQWGQGRVNITPRRLTDVRVLGALRSLGVSIRKRDVQIELTNLVEEATAFAQRMVCVPDRDIERSEFLAKFRGENRLGELLSPAQFEQLFTTIVLARYRYLEDRYLEDLPVESPATHCHLARAVDAFEATAWFWSSVEAFLEDDQGRGDDAESLAAFSSDSDENDQDRAAASLAVTTIAAANDPAYVSLAAGVDVMDLDDVAGDVGSEMEVDD</sequence>
<dbReference type="RefSeq" id="XP_062657953.1">
    <property type="nucleotide sequence ID" value="XM_062807591.1"/>
</dbReference>
<dbReference type="EMBL" id="JAUEPN010000005">
    <property type="protein sequence ID" value="KAK3294439.1"/>
    <property type="molecule type" value="Genomic_DNA"/>
</dbReference>
<name>A0AAE0LRP9_9PEZI</name>
<protein>
    <submittedName>
        <fullName evidence="1">Uncharacterized protein</fullName>
    </submittedName>
</protein>
<evidence type="ECO:0000313" key="1">
    <source>
        <dbReference type="EMBL" id="KAK3294439.1"/>
    </source>
</evidence>